<evidence type="ECO:0000256" key="2">
    <source>
        <dbReference type="ARBA" id="ARBA00022475"/>
    </source>
</evidence>
<dbReference type="STRING" id="1912961.BU204_00470"/>
<keyword evidence="4 7" id="KW-1133">Transmembrane helix</keyword>
<dbReference type="PANTHER" id="PTHR30572:SF4">
    <property type="entry name" value="ABC TRANSPORTER PERMEASE YTRF"/>
    <property type="match status" value="1"/>
</dbReference>
<evidence type="ECO:0000256" key="3">
    <source>
        <dbReference type="ARBA" id="ARBA00022692"/>
    </source>
</evidence>
<feature type="transmembrane region" description="Helical" evidence="7">
    <location>
        <begin position="378"/>
        <end position="398"/>
    </location>
</feature>
<evidence type="ECO:0000256" key="7">
    <source>
        <dbReference type="SAM" id="Phobius"/>
    </source>
</evidence>
<feature type="domain" description="ABC3 transporter permease C-terminal" evidence="8">
    <location>
        <begin position="243"/>
        <end position="356"/>
    </location>
</feature>
<dbReference type="InterPro" id="IPR050250">
    <property type="entry name" value="Macrolide_Exporter_MacB"/>
</dbReference>
<comment type="similarity">
    <text evidence="6">Belongs to the ABC-4 integral membrane protein family.</text>
</comment>
<keyword evidence="2" id="KW-1003">Cell membrane</keyword>
<keyword evidence="5 7" id="KW-0472">Membrane</keyword>
<feature type="transmembrane region" description="Helical" evidence="7">
    <location>
        <begin position="286"/>
        <end position="317"/>
    </location>
</feature>
<evidence type="ECO:0000256" key="4">
    <source>
        <dbReference type="ARBA" id="ARBA00022989"/>
    </source>
</evidence>
<comment type="subcellular location">
    <subcellularLocation>
        <location evidence="1">Cell membrane</location>
        <topology evidence="1">Multi-pass membrane protein</topology>
    </subcellularLocation>
</comment>
<dbReference type="InterPro" id="IPR003838">
    <property type="entry name" value="ABC3_permease_C"/>
</dbReference>
<evidence type="ECO:0000313" key="10">
    <source>
        <dbReference type="Proteomes" id="UP000185596"/>
    </source>
</evidence>
<dbReference type="AlphaFoldDB" id="A0A1Q8CYM0"/>
<gene>
    <name evidence="9" type="ORF">BU204_00470</name>
</gene>
<reference evidence="9 10" key="1">
    <citation type="submission" date="2016-12" db="EMBL/GenBank/DDBJ databases">
        <title>The draft genome sequence of Actinophytocola sp. 11-183.</title>
        <authorList>
            <person name="Wang W."/>
            <person name="Yuan L."/>
        </authorList>
    </citation>
    <scope>NUCLEOTIDE SEQUENCE [LARGE SCALE GENOMIC DNA]</scope>
    <source>
        <strain evidence="9 10">11-183</strain>
    </source>
</reference>
<name>A0A1Q8CYM0_9PSEU</name>
<feature type="transmembrane region" description="Helical" evidence="7">
    <location>
        <begin position="329"/>
        <end position="348"/>
    </location>
</feature>
<feature type="transmembrane region" description="Helical" evidence="7">
    <location>
        <begin position="241"/>
        <end position="265"/>
    </location>
</feature>
<evidence type="ECO:0000313" key="9">
    <source>
        <dbReference type="EMBL" id="OLF19435.1"/>
    </source>
</evidence>
<feature type="transmembrane region" description="Helical" evidence="7">
    <location>
        <begin position="685"/>
        <end position="710"/>
    </location>
</feature>
<proteinExistence type="inferred from homology"/>
<keyword evidence="3 7" id="KW-0812">Transmembrane</keyword>
<dbReference type="GO" id="GO:0005886">
    <property type="term" value="C:plasma membrane"/>
    <property type="evidence" value="ECO:0007669"/>
    <property type="project" value="UniProtKB-SubCell"/>
</dbReference>
<keyword evidence="10" id="KW-1185">Reference proteome</keyword>
<feature type="transmembrane region" description="Helical" evidence="7">
    <location>
        <begin position="413"/>
        <end position="439"/>
    </location>
</feature>
<evidence type="ECO:0000259" key="8">
    <source>
        <dbReference type="Pfam" id="PF02687"/>
    </source>
</evidence>
<dbReference type="EMBL" id="MSIE01000001">
    <property type="protein sequence ID" value="OLF19435.1"/>
    <property type="molecule type" value="Genomic_DNA"/>
</dbReference>
<dbReference type="Pfam" id="PF02687">
    <property type="entry name" value="FtsX"/>
    <property type="match status" value="2"/>
</dbReference>
<dbReference type="GO" id="GO:0022857">
    <property type="term" value="F:transmembrane transporter activity"/>
    <property type="evidence" value="ECO:0007669"/>
    <property type="project" value="TreeGrafter"/>
</dbReference>
<organism evidence="9 10">
    <name type="scientific">Actinophytocola xanthii</name>
    <dbReference type="NCBI Taxonomy" id="1912961"/>
    <lineage>
        <taxon>Bacteria</taxon>
        <taxon>Bacillati</taxon>
        <taxon>Actinomycetota</taxon>
        <taxon>Actinomycetes</taxon>
        <taxon>Pseudonocardiales</taxon>
        <taxon>Pseudonocardiaceae</taxon>
    </lineage>
</organism>
<protein>
    <recommendedName>
        <fullName evidence="8">ABC3 transporter permease C-terminal domain-containing protein</fullName>
    </recommendedName>
</protein>
<dbReference type="OrthoDB" id="9780560at2"/>
<feature type="domain" description="ABC3 transporter permease C-terminal" evidence="8">
    <location>
        <begin position="689"/>
        <end position="804"/>
    </location>
</feature>
<accession>A0A1Q8CYM0</accession>
<feature type="transmembrane region" description="Helical" evidence="7">
    <location>
        <begin position="460"/>
        <end position="480"/>
    </location>
</feature>
<sequence>MLRAMLRDLRAHRGRLVMTLVAVVLGVAFVVSTWVMADSTADAVGEVDLRTGVDLVVRGPESGAGLAAEDLELLEGVPGVTRATGVLAGRAALVGSDGKLVPGSHERAGTGWDDTGRFVLVAGRAPRGPDEVAVWSDTGLAPRDTARALLADGRELRAAVVGVFDYRSLGPERPPRLAFDQEVASDLVGSRFERVELDTDREPGALALPSRPGWRVDTGERLNQEVLDQARADADDTRLSLLAFAAVALLVGGFVIANTFTMLVTQRVRQFALLRAVGATRRQVRRAVLVEAVAVGVAGSTAGIALGIGVGAAMVLAGQDDTPLTVSPVAIILGYAVGVGVTVAAAFGSARRAATVAPVAALRTEAAVLPRRSRVVRLVLGAVLLLAGVVVVVATAGVDLDTTARVVGMGGGILGWLGVLVLAPELAAAVLGPVARVLGRTRRPAVRLGARNAVRDPRRTAATSSALLVGLALVCAFATLGETIVSMSAATVRATVPESTTVVVPAAGDEPLATDVLDRVRATPGVSTAVADRYGRVEVQHAGGAGLTTVSAIEPDAFDTVLRADLEAGSADLRRGVVVGSNEAAMRGIGLGDEVTLDFGDHRVTRPVVGLYSTIEGRPLFYLDVAAAPARFRAATTTVYATGADPDRVRAALDAEFRDRPDVRVTDREGVIASGAEEFEAVLEVMYALFGAAVVIAAFGVVNTLALSVLERRREVGVLRAVGARRRLVRGAVRLESLVICAYGGLVGIVVGVGFGAVMQHVMLGRPLTDIALPYQVIGVSLAGMVVVGVLAALWPARRAAHTDVLAAIAAE</sequence>
<dbReference type="RefSeq" id="WP_075123469.1">
    <property type="nucleotide sequence ID" value="NZ_MSIE01000001.1"/>
</dbReference>
<comment type="caution">
    <text evidence="9">The sequence shown here is derived from an EMBL/GenBank/DDBJ whole genome shotgun (WGS) entry which is preliminary data.</text>
</comment>
<dbReference type="Proteomes" id="UP000185596">
    <property type="component" value="Unassembled WGS sequence"/>
</dbReference>
<dbReference type="PANTHER" id="PTHR30572">
    <property type="entry name" value="MEMBRANE COMPONENT OF TRANSPORTER-RELATED"/>
    <property type="match status" value="1"/>
</dbReference>
<feature type="transmembrane region" description="Helical" evidence="7">
    <location>
        <begin position="775"/>
        <end position="795"/>
    </location>
</feature>
<evidence type="ECO:0000256" key="5">
    <source>
        <dbReference type="ARBA" id="ARBA00023136"/>
    </source>
</evidence>
<feature type="transmembrane region" description="Helical" evidence="7">
    <location>
        <begin position="731"/>
        <end position="755"/>
    </location>
</feature>
<evidence type="ECO:0000256" key="6">
    <source>
        <dbReference type="ARBA" id="ARBA00038076"/>
    </source>
</evidence>
<evidence type="ECO:0000256" key="1">
    <source>
        <dbReference type="ARBA" id="ARBA00004651"/>
    </source>
</evidence>